<dbReference type="GO" id="GO:0016787">
    <property type="term" value="F:hydrolase activity"/>
    <property type="evidence" value="ECO:0007669"/>
    <property type="project" value="UniProtKB-KW"/>
</dbReference>
<keyword evidence="3" id="KW-0547">Nucleotide-binding</keyword>
<evidence type="ECO:0000313" key="6">
    <source>
        <dbReference type="EMBL" id="RWS00050.1"/>
    </source>
</evidence>
<dbReference type="GO" id="GO:0000166">
    <property type="term" value="F:nucleotide binding"/>
    <property type="evidence" value="ECO:0007669"/>
    <property type="project" value="UniProtKB-KW"/>
</dbReference>
<feature type="domain" description="Calcineurin-like phosphoesterase" evidence="4">
    <location>
        <begin position="8"/>
        <end position="250"/>
    </location>
</feature>
<dbReference type="InterPro" id="IPR006179">
    <property type="entry name" value="5_nucleotidase/apyrase"/>
</dbReference>
<dbReference type="InterPro" id="IPR008334">
    <property type="entry name" value="5'-Nucleotdase_C"/>
</dbReference>
<dbReference type="OrthoDB" id="10252235at2759"/>
<dbReference type="Pfam" id="PF00149">
    <property type="entry name" value="Metallophos"/>
    <property type="match status" value="1"/>
</dbReference>
<keyword evidence="2" id="KW-0732">Signal</keyword>
<keyword evidence="7" id="KW-1185">Reference proteome</keyword>
<evidence type="ECO:0000256" key="1">
    <source>
        <dbReference type="ARBA" id="ARBA00006654"/>
    </source>
</evidence>
<sequence>MSECKTVTILHFNDCYNIEPVTREPCGGAARFKTAIDRLRDENTMVLFSGDLLSPSISMNFIAYRFSFYFMFRSFHLTVSTFTKGEHMIQVMNALDVDCSVYGNHDFDFGVENLLSLAAQCKFPWLISNVIDNETNDTLAEGKISHILERNGKKFGIIGLVEEEWLATLSTIDKEDVTYYDFVIEGRKLAKHLKEKVFLDKSLLIFIAYIKQENVDFVIALTHMRFPNDCRLAENVDEIDLILGGHDHVYEVKKVNEKLIVKSGTDFRQLSKITIKFFGNKFDIDVQEVNITAKEFEENESLKEILSTYSVHIEEKMDTVLGHFNCDLDGRFSKIRTQETNLGNFIADIMLACTHSDLAILNSGTLRSDRIHPKGVFKLRDLSSIMPAVDPMVVISATGEQIWKALENGVSQWPKLEGRFPQVSGIQFAFDPTKPPGSRIDPRFIKIGDEYLEMDQKYRLVTKDYLRQGKDGYDVFKDCEILLSEEECPELCTAIQNHFEAIKILTDHGRFHTHHRQSLVALSRRHSIIKMHEMAHSVAADSLINTISNAHPPHRQCKRSISLDPRRSLTNNRRISIDDIEYEQCKLEPKVEGRIMIVTEE</sequence>
<dbReference type="SUPFAM" id="SSF55816">
    <property type="entry name" value="5'-nucleotidase (syn. UDP-sugar hydrolase), C-terminal domain"/>
    <property type="match status" value="1"/>
</dbReference>
<evidence type="ECO:0000259" key="5">
    <source>
        <dbReference type="Pfam" id="PF02872"/>
    </source>
</evidence>
<reference evidence="6 7" key="1">
    <citation type="journal article" date="2018" name="Gigascience">
        <title>Genomes of trombidid mites reveal novel predicted allergens and laterally-transferred genes associated with secondary metabolism.</title>
        <authorList>
            <person name="Dong X."/>
            <person name="Chaisiri K."/>
            <person name="Xia D."/>
            <person name="Armstrong S.D."/>
            <person name="Fang Y."/>
            <person name="Donnelly M.J."/>
            <person name="Kadowaki T."/>
            <person name="McGarry J.W."/>
            <person name="Darby A.C."/>
            <person name="Makepeace B.L."/>
        </authorList>
    </citation>
    <scope>NUCLEOTIDE SEQUENCE [LARGE SCALE GENOMIC DNA]</scope>
    <source>
        <strain evidence="6">UoL-WK</strain>
    </source>
</reference>
<dbReference type="SUPFAM" id="SSF56300">
    <property type="entry name" value="Metallo-dependent phosphatases"/>
    <property type="match status" value="1"/>
</dbReference>
<gene>
    <name evidence="6" type="ORF">B4U79_11478</name>
</gene>
<dbReference type="InterPro" id="IPR004843">
    <property type="entry name" value="Calcineurin-like_PHP"/>
</dbReference>
<dbReference type="InterPro" id="IPR036907">
    <property type="entry name" value="5'-Nucleotdase_C_sf"/>
</dbReference>
<dbReference type="Pfam" id="PF02872">
    <property type="entry name" value="5_nucleotid_C"/>
    <property type="match status" value="1"/>
</dbReference>
<organism evidence="6 7">
    <name type="scientific">Dinothrombium tinctorium</name>
    <dbReference type="NCBI Taxonomy" id="1965070"/>
    <lineage>
        <taxon>Eukaryota</taxon>
        <taxon>Metazoa</taxon>
        <taxon>Ecdysozoa</taxon>
        <taxon>Arthropoda</taxon>
        <taxon>Chelicerata</taxon>
        <taxon>Arachnida</taxon>
        <taxon>Acari</taxon>
        <taxon>Acariformes</taxon>
        <taxon>Trombidiformes</taxon>
        <taxon>Prostigmata</taxon>
        <taxon>Anystina</taxon>
        <taxon>Parasitengona</taxon>
        <taxon>Trombidioidea</taxon>
        <taxon>Trombidiidae</taxon>
        <taxon>Dinothrombium</taxon>
    </lineage>
</organism>
<dbReference type="PANTHER" id="PTHR11575:SF48">
    <property type="entry name" value="5'-NUCLEOTIDASE"/>
    <property type="match status" value="1"/>
</dbReference>
<evidence type="ECO:0000256" key="3">
    <source>
        <dbReference type="RuleBase" id="RU362119"/>
    </source>
</evidence>
<dbReference type="PRINTS" id="PR01607">
    <property type="entry name" value="APYRASEFAMLY"/>
</dbReference>
<dbReference type="CDD" id="cd07406">
    <property type="entry name" value="MPP_CG11883_N"/>
    <property type="match status" value="1"/>
</dbReference>
<name>A0A3S3NCL0_9ACAR</name>
<dbReference type="InterPro" id="IPR029052">
    <property type="entry name" value="Metallo-depent_PP-like"/>
</dbReference>
<evidence type="ECO:0000259" key="4">
    <source>
        <dbReference type="Pfam" id="PF00149"/>
    </source>
</evidence>
<comment type="caution">
    <text evidence="6">The sequence shown here is derived from an EMBL/GenBank/DDBJ whole genome shotgun (WGS) entry which is preliminary data.</text>
</comment>
<dbReference type="AlphaFoldDB" id="A0A3S3NCL0"/>
<accession>A0A3S3NCL0</accession>
<dbReference type="Proteomes" id="UP000285301">
    <property type="component" value="Unassembled WGS sequence"/>
</dbReference>
<dbReference type="EMBL" id="NCKU01012552">
    <property type="protein sequence ID" value="RWS00050.1"/>
    <property type="molecule type" value="Genomic_DNA"/>
</dbReference>
<keyword evidence="3" id="KW-0378">Hydrolase</keyword>
<dbReference type="Gene3D" id="3.90.780.10">
    <property type="entry name" value="5'-Nucleotidase, C-terminal domain"/>
    <property type="match status" value="1"/>
</dbReference>
<comment type="similarity">
    <text evidence="1 3">Belongs to the 5'-nucleotidase family.</text>
</comment>
<feature type="domain" description="5'-Nucleotidase C-terminal" evidence="5">
    <location>
        <begin position="331"/>
        <end position="478"/>
    </location>
</feature>
<protein>
    <submittedName>
        <fullName evidence="6">Trifunctional nucleotide phosphoesterase protein YfkN-like protein</fullName>
    </submittedName>
</protein>
<dbReference type="Gene3D" id="3.60.21.10">
    <property type="match status" value="1"/>
</dbReference>
<evidence type="ECO:0000313" key="7">
    <source>
        <dbReference type="Proteomes" id="UP000285301"/>
    </source>
</evidence>
<dbReference type="STRING" id="1965070.A0A3S3NCL0"/>
<evidence type="ECO:0000256" key="2">
    <source>
        <dbReference type="ARBA" id="ARBA00022729"/>
    </source>
</evidence>
<dbReference type="GO" id="GO:0009166">
    <property type="term" value="P:nucleotide catabolic process"/>
    <property type="evidence" value="ECO:0007669"/>
    <property type="project" value="InterPro"/>
</dbReference>
<proteinExistence type="inferred from homology"/>
<feature type="non-terminal residue" evidence="6">
    <location>
        <position position="601"/>
    </location>
</feature>
<dbReference type="InterPro" id="IPR041821">
    <property type="entry name" value="CG11883_N"/>
</dbReference>
<dbReference type="PANTHER" id="PTHR11575">
    <property type="entry name" value="5'-NUCLEOTIDASE-RELATED"/>
    <property type="match status" value="1"/>
</dbReference>